<evidence type="ECO:0000313" key="2">
    <source>
        <dbReference type="Proteomes" id="UP000030598"/>
    </source>
</evidence>
<sequence>MIVQEETINKKWNWWPLFPLYPYGKKKTILRELIPNQIWSLEQIQGLYYVAVPIRMTVIKVDNGLMLINPLPPTKELINELEKLIAIHGKVKTIILPSASGLEHKIGLPALSRVFKDAEIWLCPGQWSFPINLPLDFLGIPSKRSRVLFEEGTPHTNSFKWSSLGPLNLGLGRYQEISCFHYSTKTLHVTDAIVGIDSTPPEIFNFDPTPLLFHSRERGDEPLIDSIEQRKKGWKRLVLFSSFLKPGKLNIPPLKKIFKYSFKKDLRNWRSHFGIYPFLWDEDWESSLVEIMGKDTPKIQIAPVLQKLIFPRSKEVLLKWLENIKSFEDMEYLIPAHFTAPIKFTIEDCQKLINEINSQKWDKLPEDNKFLMGLYKKLFELGIIPEEVNL</sequence>
<dbReference type="STRING" id="59925.EU91_0099"/>
<dbReference type="AlphaFoldDB" id="A0A0A1ZKE1"/>
<dbReference type="eggNOG" id="ENOG502Z7P6">
    <property type="taxonomic scope" value="Bacteria"/>
</dbReference>
<organism evidence="1 2">
    <name type="scientific">Prochlorococcus marinus str. GP2</name>
    <dbReference type="NCBI Taxonomy" id="59925"/>
    <lineage>
        <taxon>Bacteria</taxon>
        <taxon>Bacillati</taxon>
        <taxon>Cyanobacteriota</taxon>
        <taxon>Cyanophyceae</taxon>
        <taxon>Synechococcales</taxon>
        <taxon>Prochlorococcaceae</taxon>
        <taxon>Prochlorococcus</taxon>
    </lineage>
</organism>
<dbReference type="Pfam" id="PF14234">
    <property type="entry name" value="DUF4336"/>
    <property type="match status" value="1"/>
</dbReference>
<accession>A0A0A1ZKE1</accession>
<dbReference type="RefSeq" id="WP_032523733.1">
    <property type="nucleotide sequence ID" value="NZ_CP138934.1"/>
</dbReference>
<evidence type="ECO:0000313" key="1">
    <source>
        <dbReference type="EMBL" id="KGF88986.1"/>
    </source>
</evidence>
<gene>
    <name evidence="1" type="ORF">EU91_0099</name>
</gene>
<dbReference type="OrthoDB" id="537092at2"/>
<reference evidence="2" key="1">
    <citation type="journal article" date="2014" name="Sci. Data">
        <title>Genomes of diverse isolates of the marine cyanobacterium Prochlorococcus.</title>
        <authorList>
            <person name="Biller S."/>
            <person name="Berube P."/>
            <person name="Thompson J."/>
            <person name="Kelly L."/>
            <person name="Roggensack S."/>
            <person name="Awad L."/>
            <person name="Roache-Johnson K."/>
            <person name="Ding H."/>
            <person name="Giovannoni S.J."/>
            <person name="Moore L.R."/>
            <person name="Chisholm S.W."/>
        </authorList>
    </citation>
    <scope>NUCLEOTIDE SEQUENCE [LARGE SCALE GENOMIC DNA]</scope>
    <source>
        <strain evidence="2">GP2</strain>
    </source>
</reference>
<dbReference type="PANTHER" id="PTHR33835">
    <property type="entry name" value="YALI0C07656P"/>
    <property type="match status" value="1"/>
</dbReference>
<dbReference type="Proteomes" id="UP000030598">
    <property type="component" value="Unassembled WGS sequence"/>
</dbReference>
<dbReference type="InterPro" id="IPR025638">
    <property type="entry name" value="DUF4336"/>
</dbReference>
<name>A0A0A1ZKE1_PROMR</name>
<protein>
    <recommendedName>
        <fullName evidence="3">DUF4336 domain-containing protein</fullName>
    </recommendedName>
</protein>
<comment type="caution">
    <text evidence="1">The sequence shown here is derived from an EMBL/GenBank/DDBJ whole genome shotgun (WGS) entry which is preliminary data.</text>
</comment>
<evidence type="ECO:0008006" key="3">
    <source>
        <dbReference type="Google" id="ProtNLM"/>
    </source>
</evidence>
<proteinExistence type="predicted"/>
<dbReference type="EMBL" id="JNAH01000002">
    <property type="protein sequence ID" value="KGF88986.1"/>
    <property type="molecule type" value="Genomic_DNA"/>
</dbReference>
<dbReference type="PANTHER" id="PTHR33835:SF2">
    <property type="entry name" value="LYSINE-TRNA LIGASE"/>
    <property type="match status" value="1"/>
</dbReference>